<evidence type="ECO:0000259" key="5">
    <source>
        <dbReference type="PROSITE" id="PS51481"/>
    </source>
</evidence>
<dbReference type="Proteomes" id="UP000013964">
    <property type="component" value="Chromosome"/>
</dbReference>
<dbReference type="HOGENOM" id="CLU_017054_0_0_14"/>
<dbReference type="PATRIC" id="fig|1276227.3.peg.859"/>
<protein>
    <submittedName>
        <fullName evidence="6">Dihydroxyacetone kinase DhaK subunit</fullName>
    </submittedName>
</protein>
<dbReference type="FunFam" id="3.30.1180.20:FF:000001">
    <property type="entry name" value="Dihydroxyacetone kinase 1"/>
    <property type="match status" value="1"/>
</dbReference>
<accession>R4UGY3</accession>
<dbReference type="GO" id="GO:0004371">
    <property type="term" value="F:glycerone kinase activity"/>
    <property type="evidence" value="ECO:0007669"/>
    <property type="project" value="InterPro"/>
</dbReference>
<dbReference type="PANTHER" id="PTHR28629">
    <property type="entry name" value="TRIOKINASE/FMN CYCLASE"/>
    <property type="match status" value="1"/>
</dbReference>
<keyword evidence="7" id="KW-1185">Reference proteome</keyword>
<evidence type="ECO:0000256" key="3">
    <source>
        <dbReference type="ARBA" id="ARBA00022777"/>
    </source>
</evidence>
<dbReference type="Gene3D" id="3.30.1180.20">
    <property type="entry name" value="Dihydroxyacetone kinase, domain 2"/>
    <property type="match status" value="1"/>
</dbReference>
<keyword evidence="4" id="KW-0067">ATP-binding</keyword>
<dbReference type="InterPro" id="IPR050861">
    <property type="entry name" value="Dihydroxyacetone_Kinase"/>
</dbReference>
<proteinExistence type="predicted"/>
<reference evidence="6 7" key="1">
    <citation type="journal article" date="2013" name="Genome Biol. Evol.">
        <title>Complete genomes of two dipteran-associated spiroplasmas provided insights into the origin, dynamics, and impacts of viral invasion in spiroplasma.</title>
        <authorList>
            <person name="Ku C."/>
            <person name="Lo W.S."/>
            <person name="Chen L.L."/>
            <person name="Kuo C.H."/>
        </authorList>
    </citation>
    <scope>NUCLEOTIDE SEQUENCE [LARGE SCALE GENOMIC DNA]</scope>
    <source>
        <strain evidence="6 7">DF-1</strain>
    </source>
</reference>
<keyword evidence="3 6" id="KW-0418">Kinase</keyword>
<dbReference type="Pfam" id="PF02733">
    <property type="entry name" value="Dak1"/>
    <property type="match status" value="1"/>
</dbReference>
<dbReference type="InterPro" id="IPR012736">
    <property type="entry name" value="DhaK_1"/>
</dbReference>
<sequence>MVTYSLCLERMIILKKFINNINDIVPEMLEGITLSNPTTLKRIDGFNIIIRKNKKNNKVALISGGGSGHEPAHAGYVGEGMLDAAVCGEIFTSPTPDQVISAIHAVGTEQGTLLIIKNYTGDVMNFEMAMEMAQAEGFTCDHVIVNDDLALENSTFTTGKRGIAGTIFVHKIAGAKAETGASLAEVKRVAEKVIANLGSYGISADACTVPANGKKSFMLADNEVEIGLGIHGEPGVAKTTIKPVDEFVTELYQKIKDHLKLKANDHVGVMINGLGGTPLMELSIVARKTLKLLAADQVTCEKTFVGNYMTAIEMPGFSISILKLDQELTELLKAKAVTVGMVVV</sequence>
<evidence type="ECO:0000256" key="1">
    <source>
        <dbReference type="ARBA" id="ARBA00022679"/>
    </source>
</evidence>
<keyword evidence="2" id="KW-0547">Nucleotide-binding</keyword>
<evidence type="ECO:0000313" key="6">
    <source>
        <dbReference type="EMBL" id="AGM25425.1"/>
    </source>
</evidence>
<dbReference type="STRING" id="1276227.SCHRY_v1c08500"/>
<dbReference type="NCBIfam" id="TIGR02363">
    <property type="entry name" value="dhaK1"/>
    <property type="match status" value="1"/>
</dbReference>
<organism evidence="6 7">
    <name type="scientific">Spiroplasma chrysopicola DF-1</name>
    <dbReference type="NCBI Taxonomy" id="1276227"/>
    <lineage>
        <taxon>Bacteria</taxon>
        <taxon>Bacillati</taxon>
        <taxon>Mycoplasmatota</taxon>
        <taxon>Mollicutes</taxon>
        <taxon>Entomoplasmatales</taxon>
        <taxon>Spiroplasmataceae</taxon>
        <taxon>Spiroplasma</taxon>
    </lineage>
</organism>
<dbReference type="FunFam" id="3.40.50.10440:FF:000001">
    <property type="entry name" value="Dihydroxyacetone kinase, DhaK subunit"/>
    <property type="match status" value="1"/>
</dbReference>
<evidence type="ECO:0000313" key="7">
    <source>
        <dbReference type="Proteomes" id="UP000013964"/>
    </source>
</evidence>
<dbReference type="OrthoDB" id="9806345at2"/>
<dbReference type="PROSITE" id="PS51481">
    <property type="entry name" value="DHAK"/>
    <property type="match status" value="1"/>
</dbReference>
<dbReference type="SUPFAM" id="SSF82549">
    <property type="entry name" value="DAK1/DegV-like"/>
    <property type="match status" value="1"/>
</dbReference>
<gene>
    <name evidence="6" type="primary">dhaK</name>
    <name evidence="6" type="ORF">SCHRY_v1c08500</name>
</gene>
<evidence type="ECO:0000256" key="4">
    <source>
        <dbReference type="ARBA" id="ARBA00022840"/>
    </source>
</evidence>
<dbReference type="EMBL" id="CP005077">
    <property type="protein sequence ID" value="AGM25425.1"/>
    <property type="molecule type" value="Genomic_DNA"/>
</dbReference>
<dbReference type="AlphaFoldDB" id="R4UGY3"/>
<dbReference type="GO" id="GO:0005524">
    <property type="term" value="F:ATP binding"/>
    <property type="evidence" value="ECO:0007669"/>
    <property type="project" value="UniProtKB-KW"/>
</dbReference>
<dbReference type="InterPro" id="IPR004006">
    <property type="entry name" value="DhaK_dom"/>
</dbReference>
<dbReference type="eggNOG" id="COG2376">
    <property type="taxonomic scope" value="Bacteria"/>
</dbReference>
<keyword evidence="1" id="KW-0808">Transferase</keyword>
<evidence type="ECO:0000256" key="2">
    <source>
        <dbReference type="ARBA" id="ARBA00022741"/>
    </source>
</evidence>
<dbReference type="Gene3D" id="3.40.50.10440">
    <property type="entry name" value="Dihydroxyacetone kinase, domain 1"/>
    <property type="match status" value="1"/>
</dbReference>
<name>R4UGY3_9MOLU</name>
<feature type="domain" description="DhaK" evidence="5">
    <location>
        <begin position="20"/>
        <end position="341"/>
    </location>
</feature>
<dbReference type="KEGG" id="scr:SCHRY_v1c08500"/>
<dbReference type="GO" id="GO:0019563">
    <property type="term" value="P:glycerol catabolic process"/>
    <property type="evidence" value="ECO:0007669"/>
    <property type="project" value="TreeGrafter"/>
</dbReference>
<dbReference type="PANTHER" id="PTHR28629:SF4">
    <property type="entry name" value="TRIOKINASE_FMN CYCLASE"/>
    <property type="match status" value="1"/>
</dbReference>
<dbReference type="GO" id="GO:0005829">
    <property type="term" value="C:cytosol"/>
    <property type="evidence" value="ECO:0007669"/>
    <property type="project" value="TreeGrafter"/>
</dbReference>